<organism evidence="4 5">
    <name type="scientific">Flavobacterium gawalongense</name>
    <dbReference type="NCBI Taxonomy" id="2594432"/>
    <lineage>
        <taxon>Bacteria</taxon>
        <taxon>Pseudomonadati</taxon>
        <taxon>Bacteroidota</taxon>
        <taxon>Flavobacteriia</taxon>
        <taxon>Flavobacteriales</taxon>
        <taxon>Flavobacteriaceae</taxon>
        <taxon>Flavobacterium</taxon>
    </lineage>
</organism>
<feature type="chain" id="PRO_5021698219" evidence="2">
    <location>
        <begin position="23"/>
        <end position="112"/>
    </location>
</feature>
<dbReference type="Proteomes" id="UP000318669">
    <property type="component" value="Unassembled WGS sequence"/>
</dbReference>
<dbReference type="OrthoDB" id="862563at2"/>
<evidence type="ECO:0000259" key="3">
    <source>
        <dbReference type="Pfam" id="PF18962"/>
    </source>
</evidence>
<dbReference type="EMBL" id="VJZL01000015">
    <property type="protein sequence ID" value="TRX09213.1"/>
    <property type="molecule type" value="Genomic_DNA"/>
</dbReference>
<gene>
    <name evidence="4" type="ORF">FNW11_09745</name>
</gene>
<feature type="domain" description="Secretion system C-terminal sorting" evidence="3">
    <location>
        <begin position="42"/>
        <end position="111"/>
    </location>
</feature>
<dbReference type="InterPro" id="IPR026444">
    <property type="entry name" value="Secre_tail"/>
</dbReference>
<dbReference type="NCBIfam" id="TIGR04183">
    <property type="entry name" value="Por_Secre_tail"/>
    <property type="match status" value="1"/>
</dbReference>
<evidence type="ECO:0000313" key="5">
    <source>
        <dbReference type="Proteomes" id="UP000318669"/>
    </source>
</evidence>
<accession>A0A553BLT7</accession>
<evidence type="ECO:0000256" key="1">
    <source>
        <dbReference type="ARBA" id="ARBA00022729"/>
    </source>
</evidence>
<name>A0A553BLT7_9FLAO</name>
<sequence length="112" mass="12690">MAKNYFYIIILLVFFFSMSLTAQENKQQPRTQETASIEGLSLYPNPVSNGKVYISSKNDLDKEIIIFDVLGKKVLQTMISSRELNVSNLTPGVYIIKINENDASATRKLIVR</sequence>
<dbReference type="Pfam" id="PF18962">
    <property type="entry name" value="Por_Secre_tail"/>
    <property type="match status" value="1"/>
</dbReference>
<protein>
    <submittedName>
        <fullName evidence="4">T9SS type A sorting domain-containing protein</fullName>
    </submittedName>
</protein>
<keyword evidence="1 2" id="KW-0732">Signal</keyword>
<dbReference type="RefSeq" id="WP_144064819.1">
    <property type="nucleotide sequence ID" value="NZ_VJZL01000015.1"/>
</dbReference>
<proteinExistence type="predicted"/>
<evidence type="ECO:0000313" key="4">
    <source>
        <dbReference type="EMBL" id="TRX09213.1"/>
    </source>
</evidence>
<comment type="caution">
    <text evidence="4">The sequence shown here is derived from an EMBL/GenBank/DDBJ whole genome shotgun (WGS) entry which is preliminary data.</text>
</comment>
<dbReference type="AlphaFoldDB" id="A0A553BLT7"/>
<evidence type="ECO:0000256" key="2">
    <source>
        <dbReference type="SAM" id="SignalP"/>
    </source>
</evidence>
<reference evidence="4 5" key="1">
    <citation type="submission" date="2019-07" db="EMBL/GenBank/DDBJ databases">
        <title>Novel species of Flavobacterium.</title>
        <authorList>
            <person name="Liu Q."/>
            <person name="Xin Y.-H."/>
        </authorList>
    </citation>
    <scope>NUCLEOTIDE SEQUENCE [LARGE SCALE GENOMIC DNA]</scope>
    <source>
        <strain evidence="4 5">GSR22</strain>
    </source>
</reference>
<feature type="signal peptide" evidence="2">
    <location>
        <begin position="1"/>
        <end position="22"/>
    </location>
</feature>